<feature type="domain" description="Helicase ATP-binding" evidence="6">
    <location>
        <begin position="650"/>
        <end position="810"/>
    </location>
</feature>
<reference evidence="8" key="1">
    <citation type="submission" date="2023-08" db="EMBL/GenBank/DDBJ databases">
        <authorList>
            <person name="Chen Y."/>
            <person name="Shah S."/>
            <person name="Dougan E. K."/>
            <person name="Thang M."/>
            <person name="Chan C."/>
        </authorList>
    </citation>
    <scope>NUCLEOTIDE SEQUENCE</scope>
</reference>
<dbReference type="SUPFAM" id="SSF52540">
    <property type="entry name" value="P-loop containing nucleoside triphosphate hydrolases"/>
    <property type="match status" value="1"/>
</dbReference>
<dbReference type="InterPro" id="IPR001650">
    <property type="entry name" value="Helicase_C-like"/>
</dbReference>
<evidence type="ECO:0000313" key="8">
    <source>
        <dbReference type="EMBL" id="CAJ1408788.1"/>
    </source>
</evidence>
<dbReference type="PANTHER" id="PTHR18934:SF99">
    <property type="entry name" value="ATP-DEPENDENT RNA HELICASE DHX37-RELATED"/>
    <property type="match status" value="1"/>
</dbReference>
<dbReference type="SUPFAM" id="SSF88723">
    <property type="entry name" value="PIN domain-like"/>
    <property type="match status" value="1"/>
</dbReference>
<evidence type="ECO:0000256" key="4">
    <source>
        <dbReference type="ARBA" id="ARBA00022840"/>
    </source>
</evidence>
<dbReference type="GO" id="GO:0003723">
    <property type="term" value="F:RNA binding"/>
    <property type="evidence" value="ECO:0007669"/>
    <property type="project" value="TreeGrafter"/>
</dbReference>
<dbReference type="Pfam" id="PF00270">
    <property type="entry name" value="DEAD"/>
    <property type="match status" value="1"/>
</dbReference>
<organism evidence="8 9">
    <name type="scientific">Effrenium voratum</name>
    <dbReference type="NCBI Taxonomy" id="2562239"/>
    <lineage>
        <taxon>Eukaryota</taxon>
        <taxon>Sar</taxon>
        <taxon>Alveolata</taxon>
        <taxon>Dinophyceae</taxon>
        <taxon>Suessiales</taxon>
        <taxon>Symbiodiniaceae</taxon>
        <taxon>Effrenium</taxon>
    </lineage>
</organism>
<evidence type="ECO:0008006" key="10">
    <source>
        <dbReference type="Google" id="ProtNLM"/>
    </source>
</evidence>
<dbReference type="PROSITE" id="PS51194">
    <property type="entry name" value="HELICASE_CTER"/>
    <property type="match status" value="1"/>
</dbReference>
<dbReference type="SMART" id="SM00490">
    <property type="entry name" value="HELICc"/>
    <property type="match status" value="1"/>
</dbReference>
<evidence type="ECO:0000256" key="3">
    <source>
        <dbReference type="ARBA" id="ARBA00022806"/>
    </source>
</evidence>
<feature type="domain" description="Helicase C-terminal" evidence="7">
    <location>
        <begin position="877"/>
        <end position="1060"/>
    </location>
</feature>
<gene>
    <name evidence="8" type="ORF">EVOR1521_LOCUS30045</name>
</gene>
<keyword evidence="4" id="KW-0067">ATP-binding</keyword>
<proteinExistence type="predicted"/>
<feature type="compositionally biased region" description="Basic and acidic residues" evidence="5">
    <location>
        <begin position="1721"/>
        <end position="1733"/>
    </location>
</feature>
<evidence type="ECO:0000256" key="5">
    <source>
        <dbReference type="SAM" id="MobiDB-lite"/>
    </source>
</evidence>
<feature type="compositionally biased region" description="Basic and acidic residues" evidence="5">
    <location>
        <begin position="1704"/>
        <end position="1714"/>
    </location>
</feature>
<accession>A0AA36NM74</accession>
<dbReference type="Pfam" id="PF00271">
    <property type="entry name" value="Helicase_C"/>
    <property type="match status" value="1"/>
</dbReference>
<keyword evidence="3" id="KW-0347">Helicase</keyword>
<dbReference type="InterPro" id="IPR014001">
    <property type="entry name" value="Helicase_ATP-bd"/>
</dbReference>
<dbReference type="GO" id="GO:0005524">
    <property type="term" value="F:ATP binding"/>
    <property type="evidence" value="ECO:0007669"/>
    <property type="project" value="UniProtKB-KW"/>
</dbReference>
<dbReference type="SMART" id="SM00487">
    <property type="entry name" value="DEXDc"/>
    <property type="match status" value="1"/>
</dbReference>
<dbReference type="GO" id="GO:0004386">
    <property type="term" value="F:helicase activity"/>
    <property type="evidence" value="ECO:0007669"/>
    <property type="project" value="UniProtKB-KW"/>
</dbReference>
<dbReference type="CDD" id="cd17917">
    <property type="entry name" value="DEXHc_RHA-like"/>
    <property type="match status" value="1"/>
</dbReference>
<keyword evidence="1" id="KW-0547">Nucleotide-binding</keyword>
<dbReference type="Gene3D" id="3.40.50.1010">
    <property type="entry name" value="5'-nuclease"/>
    <property type="match status" value="1"/>
</dbReference>
<dbReference type="Gene3D" id="3.40.50.300">
    <property type="entry name" value="P-loop containing nucleotide triphosphate hydrolases"/>
    <property type="match status" value="2"/>
</dbReference>
<dbReference type="Proteomes" id="UP001178507">
    <property type="component" value="Unassembled WGS sequence"/>
</dbReference>
<dbReference type="CDD" id="cd18791">
    <property type="entry name" value="SF2_C_RHA"/>
    <property type="match status" value="1"/>
</dbReference>
<protein>
    <recommendedName>
        <fullName evidence="10">RNA helicase</fullName>
    </recommendedName>
</protein>
<dbReference type="PANTHER" id="PTHR18934">
    <property type="entry name" value="ATP-DEPENDENT RNA HELICASE"/>
    <property type="match status" value="1"/>
</dbReference>
<evidence type="ECO:0000259" key="7">
    <source>
        <dbReference type="PROSITE" id="PS51194"/>
    </source>
</evidence>
<sequence length="1759" mass="193031">MGVRGLLKLLRQKVQPEVEELEEAAEGQPNHHLVVDFQPFAFWLLQSFQDEIASWDFEAAGARAQSFVQRLRRCGVACEFVDDGARGTGGLEKLDEWKSRANEQLRDVRKLKEFLEGTGAARPQLQRGALFTHAVQEGLRAAGARVQVADGEADPVLALRLSDPKTLAILGNDTDFVLMRHGKFVHLDELDQAKWLNGHGPLRVPIWTRQALADTLKVPEEVLPMAAALCGNDHSRGLIDRCRKRGLPGPTGGNLSDDFQALAKLLQDQGSHGGLAFAAALGLLSPALPTADDAREAEQVLHEVQKFYCPSAELLEKPRLECKVSAMVHDQVHAGDLPKWCFPLAAHGLYYGARLLEDPGIGSSSCSRLLQLKEAAFGILAPRVPQGVQVRLLGPSNVATFRDEVATYPVLTDLLSLQAWPLPQRLVLWAKCLGSPLGLPEPEPSEPSEPSQLSEPKALREVHLWALRWSASASHLKLDTAELEALLATALLLIARAPRPGHMEKASWRCTCLGMWYQQVIGSILDLARIMKVLPAVSPARLFHGPTFQQLLLLFARHPDTPPRRRGKMGFRGPTVDLATLGNSEEELLKIRETATFRAWREEVLQGLQVEVKKSEPACTVNPFHTPDMADGVAPGVKGLPIEAHKAALCATLLQHRVTCVHGETGSGKSTQVPQYLLELFDGAQIAVTQPRRMAAINLAKRVAKERGEALGETVGYRIGGDSAVGRQLNFQTTGWLLRALVSDTNRLGKLTHVVFDEIHERSADADFLSLVVRLLLHRFPTVRLVIMSATLQANLFRSYFRELQLNEEEVPVVPVGGRCFKVQPVFLDELQDFCGAALGERNSALLARMQQKFKDQDMATKSSQALAEFCSSMSPLVISLLSFLARPRCTILVFLPGILEITSIYEECQSYLHAIDGAEESEEREAQTKPSKMLEYKVFAMHSQIPTEDQMHVFQEPKPGVCHFVLASNVAESSLTLPNVCAVIDLGLHKQQVYNHRLRMTYLSLKWTSRASAHQRSGRAGRTMEGVAVRLYPKKFYEALPEFDRPETASLPLPRLYLQAKQLSSDLASGGAEAPGSACSVLSGLVDPPDLSIIEASRRELAEGHALASPEEEADMTSVGKACLSLPFDLSLCRLVWLSVHWGCAADGVILACSLSVQDPFSSPSAFTCPDLVELGQKLRRSNASRRKFDAGRASQPLALRELFKEFWHTLKAAPGQNGRRAWLKHAHNMAATNAVIPRRLTEFVAQVEEVAQRLLAIVKKESKVERQLAALLKGLGRRALGAAGAAAAADDAGYEGPTIWEQGEEVWQDVPNAARKPCYKVFEKNVAVLRALLAASFSERLMVTRKPVRKADWQLCSMAQLCDPRRSLLLTLPEGIDGDPCKFLALMTGSASANLKNCGPIGEDYLCIEVPANPDEVGKASESGDSDTDSEDLPRDILGELHIFNQVARGRQSACQIVKSKLTGEDADGEIVQLTVRRPVHPCELQWEVHAPAEEDQKGRSSVVRKGIVDSSSPLGFLCDVDSEKRDWFACCSNVAYTEGSICFPSGLTVLRQQHLKFFLLTVDPQVAGLAIRVSEGGLTGMRMHRKELQLAVSPEELRFIDAFRASLREAMLSPEALHETSQLPELRAFCLDVKDEGETHSARAWGSWVVPCRCGLAGAVLPGMEPLLLADSQAGVLAHPTEALPLVAQAKPREGEEEGEEKAGEGQEQAKGENQAQRTREPSIRLDKSHQACKGGASQRRTKRALMSCMPLQPDN</sequence>
<dbReference type="EMBL" id="CAUJNA010003732">
    <property type="protein sequence ID" value="CAJ1408788.1"/>
    <property type="molecule type" value="Genomic_DNA"/>
</dbReference>
<feature type="region of interest" description="Disordered" evidence="5">
    <location>
        <begin position="1688"/>
        <end position="1759"/>
    </location>
</feature>
<dbReference type="Gene3D" id="1.20.120.1080">
    <property type="match status" value="1"/>
</dbReference>
<evidence type="ECO:0000256" key="1">
    <source>
        <dbReference type="ARBA" id="ARBA00022741"/>
    </source>
</evidence>
<dbReference type="InterPro" id="IPR027417">
    <property type="entry name" value="P-loop_NTPase"/>
</dbReference>
<dbReference type="InterPro" id="IPR029060">
    <property type="entry name" value="PIN-like_dom_sf"/>
</dbReference>
<dbReference type="PROSITE" id="PS51192">
    <property type="entry name" value="HELICASE_ATP_BIND_1"/>
    <property type="match status" value="1"/>
</dbReference>
<keyword evidence="9" id="KW-1185">Reference proteome</keyword>
<evidence type="ECO:0000313" key="9">
    <source>
        <dbReference type="Proteomes" id="UP001178507"/>
    </source>
</evidence>
<evidence type="ECO:0000256" key="2">
    <source>
        <dbReference type="ARBA" id="ARBA00022801"/>
    </source>
</evidence>
<keyword evidence="2" id="KW-0378">Hydrolase</keyword>
<dbReference type="GO" id="GO:0016787">
    <property type="term" value="F:hydrolase activity"/>
    <property type="evidence" value="ECO:0007669"/>
    <property type="project" value="UniProtKB-KW"/>
</dbReference>
<evidence type="ECO:0000259" key="6">
    <source>
        <dbReference type="PROSITE" id="PS51192"/>
    </source>
</evidence>
<dbReference type="InterPro" id="IPR011545">
    <property type="entry name" value="DEAD/DEAH_box_helicase_dom"/>
</dbReference>
<name>A0AA36NM74_9DINO</name>
<comment type="caution">
    <text evidence="8">The sequence shown here is derived from an EMBL/GenBank/DDBJ whole genome shotgun (WGS) entry which is preliminary data.</text>
</comment>